<evidence type="ECO:0000313" key="9">
    <source>
        <dbReference type="EMBL" id="MBO1318035.1"/>
    </source>
</evidence>
<dbReference type="Pfam" id="PF03349">
    <property type="entry name" value="Toluene_X"/>
    <property type="match status" value="1"/>
</dbReference>
<keyword evidence="7" id="KW-0998">Cell outer membrane</keyword>
<evidence type="ECO:0000256" key="6">
    <source>
        <dbReference type="ARBA" id="ARBA00023136"/>
    </source>
</evidence>
<reference evidence="9" key="1">
    <citation type="submission" date="2021-03" db="EMBL/GenBank/DDBJ databases">
        <authorList>
            <person name="Wang G."/>
        </authorList>
    </citation>
    <scope>NUCLEOTIDE SEQUENCE</scope>
    <source>
        <strain evidence="9">KCTC 12899</strain>
    </source>
</reference>
<dbReference type="EMBL" id="JAFREP010000004">
    <property type="protein sequence ID" value="MBO1318035.1"/>
    <property type="molecule type" value="Genomic_DNA"/>
</dbReference>
<feature type="signal peptide" evidence="8">
    <location>
        <begin position="1"/>
        <end position="23"/>
    </location>
</feature>
<comment type="subcellular location">
    <subcellularLocation>
        <location evidence="1">Cell outer membrane</location>
        <topology evidence="1">Multi-pass membrane protein</topology>
    </subcellularLocation>
</comment>
<dbReference type="GO" id="GO:0015483">
    <property type="term" value="F:long-chain fatty acid transporting porin activity"/>
    <property type="evidence" value="ECO:0007669"/>
    <property type="project" value="TreeGrafter"/>
</dbReference>
<dbReference type="GO" id="GO:0009279">
    <property type="term" value="C:cell outer membrane"/>
    <property type="evidence" value="ECO:0007669"/>
    <property type="project" value="UniProtKB-SubCell"/>
</dbReference>
<sequence>MNLRSRFFFLLITMMVSLTTPLAASGFGIYDQGVQSTGAAGAVVARAEDASAVFHNPAGLAQLPYQELAFSVRPHFSKSFYSNAGQTTFDSEGSIDALPSLFYAKPMGRFGLGLATTTTNHFRLDWDEPDFPGRFLSRGSEFLTQDILAGIGFRLTDAWSIGLSYRYVLADYNYDRVLNRPIDGNADPLFFETHQKVETDGDGTGFIFGIQYYPGRKFSIGASYQSAVDLDLDGNSRVSQLTRLNDQRAVDVFNNSFNDTNALTAWELPERIQVGFATKVTVRTRIEFDVSREDWSGNQTQVISVGGENIVEPRGWEEVYSYRLNGDFQQRKALLWRIGLANVRRAMPSETVEPSFPDGDRFSYSFGVSYTYQRRYILEAAILYTQNRDRQVTNLDYVPSTETDDFVIATGESGTFETQRWQFNLGARIRFGVPTD</sequence>
<dbReference type="PANTHER" id="PTHR35093">
    <property type="entry name" value="OUTER MEMBRANE PROTEIN NMB0088-RELATED"/>
    <property type="match status" value="1"/>
</dbReference>
<dbReference type="RefSeq" id="WP_207857600.1">
    <property type="nucleotide sequence ID" value="NZ_JAFREP010000004.1"/>
</dbReference>
<dbReference type="InterPro" id="IPR005017">
    <property type="entry name" value="OMPP1/FadL/TodX"/>
</dbReference>
<comment type="similarity">
    <text evidence="2">Belongs to the OmpP1/FadL family.</text>
</comment>
<keyword evidence="5 8" id="KW-0732">Signal</keyword>
<evidence type="ECO:0000256" key="7">
    <source>
        <dbReference type="ARBA" id="ARBA00023237"/>
    </source>
</evidence>
<gene>
    <name evidence="9" type="ORF">J3U88_06135</name>
</gene>
<name>A0A8J7QE82_9BACT</name>
<evidence type="ECO:0000256" key="4">
    <source>
        <dbReference type="ARBA" id="ARBA00022692"/>
    </source>
</evidence>
<evidence type="ECO:0000256" key="2">
    <source>
        <dbReference type="ARBA" id="ARBA00008163"/>
    </source>
</evidence>
<accession>A0A8J7QE82</accession>
<comment type="caution">
    <text evidence="9">The sequence shown here is derived from an EMBL/GenBank/DDBJ whole genome shotgun (WGS) entry which is preliminary data.</text>
</comment>
<evidence type="ECO:0000256" key="3">
    <source>
        <dbReference type="ARBA" id="ARBA00022452"/>
    </source>
</evidence>
<protein>
    <submittedName>
        <fullName evidence="9">Outer membrane protein transport protein</fullName>
    </submittedName>
</protein>
<organism evidence="9 10">
    <name type="scientific">Acanthopleuribacter pedis</name>
    <dbReference type="NCBI Taxonomy" id="442870"/>
    <lineage>
        <taxon>Bacteria</taxon>
        <taxon>Pseudomonadati</taxon>
        <taxon>Acidobacteriota</taxon>
        <taxon>Holophagae</taxon>
        <taxon>Acanthopleuribacterales</taxon>
        <taxon>Acanthopleuribacteraceae</taxon>
        <taxon>Acanthopleuribacter</taxon>
    </lineage>
</organism>
<dbReference type="SUPFAM" id="SSF56935">
    <property type="entry name" value="Porins"/>
    <property type="match status" value="1"/>
</dbReference>
<dbReference type="AlphaFoldDB" id="A0A8J7QE82"/>
<evidence type="ECO:0000256" key="1">
    <source>
        <dbReference type="ARBA" id="ARBA00004571"/>
    </source>
</evidence>
<evidence type="ECO:0000256" key="8">
    <source>
        <dbReference type="SAM" id="SignalP"/>
    </source>
</evidence>
<dbReference type="PANTHER" id="PTHR35093:SF8">
    <property type="entry name" value="OUTER MEMBRANE PROTEIN NMB0088-RELATED"/>
    <property type="match status" value="1"/>
</dbReference>
<keyword evidence="4" id="KW-0812">Transmembrane</keyword>
<evidence type="ECO:0000256" key="5">
    <source>
        <dbReference type="ARBA" id="ARBA00022729"/>
    </source>
</evidence>
<evidence type="ECO:0000313" key="10">
    <source>
        <dbReference type="Proteomes" id="UP000664417"/>
    </source>
</evidence>
<dbReference type="Gene3D" id="2.40.160.60">
    <property type="entry name" value="Outer membrane protein transport protein (OMPP1/FadL/TodX)"/>
    <property type="match status" value="1"/>
</dbReference>
<keyword evidence="6" id="KW-0472">Membrane</keyword>
<keyword evidence="10" id="KW-1185">Reference proteome</keyword>
<proteinExistence type="inferred from homology"/>
<keyword evidence="3" id="KW-1134">Transmembrane beta strand</keyword>
<dbReference type="Proteomes" id="UP000664417">
    <property type="component" value="Unassembled WGS sequence"/>
</dbReference>
<feature type="chain" id="PRO_5035224069" evidence="8">
    <location>
        <begin position="24"/>
        <end position="436"/>
    </location>
</feature>